<dbReference type="AlphaFoldDB" id="A0A0P1AL99"/>
<sequence>MLTGNTPSCIEVQQRDRKVCKRNFSGLSNPDGLLHDLYDELASPLTARGVDALLENEQSN</sequence>
<proteinExistence type="predicted"/>
<organism evidence="1 2">
    <name type="scientific">Plasmopara halstedii</name>
    <name type="common">Downy mildew of sunflower</name>
    <dbReference type="NCBI Taxonomy" id="4781"/>
    <lineage>
        <taxon>Eukaryota</taxon>
        <taxon>Sar</taxon>
        <taxon>Stramenopiles</taxon>
        <taxon>Oomycota</taxon>
        <taxon>Peronosporomycetes</taxon>
        <taxon>Peronosporales</taxon>
        <taxon>Peronosporaceae</taxon>
        <taxon>Plasmopara</taxon>
    </lineage>
</organism>
<name>A0A0P1AL99_PLAHL</name>
<keyword evidence="2" id="KW-1185">Reference proteome</keyword>
<reference evidence="2" key="1">
    <citation type="submission" date="2014-09" db="EMBL/GenBank/DDBJ databases">
        <authorList>
            <person name="Sharma Rahul"/>
            <person name="Thines Marco"/>
        </authorList>
    </citation>
    <scope>NUCLEOTIDE SEQUENCE [LARGE SCALE GENOMIC DNA]</scope>
</reference>
<accession>A0A0P1AL99</accession>
<dbReference type="EMBL" id="CCYD01000610">
    <property type="protein sequence ID" value="CEG41906.1"/>
    <property type="molecule type" value="Genomic_DNA"/>
</dbReference>
<dbReference type="GeneID" id="36407274"/>
<evidence type="ECO:0000313" key="2">
    <source>
        <dbReference type="Proteomes" id="UP000054928"/>
    </source>
</evidence>
<dbReference type="Proteomes" id="UP000054928">
    <property type="component" value="Unassembled WGS sequence"/>
</dbReference>
<dbReference type="RefSeq" id="XP_024578275.1">
    <property type="nucleotide sequence ID" value="XM_024727727.1"/>
</dbReference>
<protein>
    <submittedName>
        <fullName evidence="1">Uncharacterized protein</fullName>
    </submittedName>
</protein>
<evidence type="ECO:0000313" key="1">
    <source>
        <dbReference type="EMBL" id="CEG41906.1"/>
    </source>
</evidence>